<comment type="caution">
    <text evidence="1">The sequence shown here is derived from an EMBL/GenBank/DDBJ whole genome shotgun (WGS) entry which is preliminary data.</text>
</comment>
<sequence>MVLPSPGSPRPCYGAKNSDRNMKKYNGLQLDEIITEVACFAKHPDWFLPGLIIFWNTGNVSVVVPMQREKWVTNHSQTTQRSHVNRHSLVEVNTPPVTVPDLPYHQYPLLCSGVGSAPQRYNSSSSTSNN</sequence>
<evidence type="ECO:0000313" key="2">
    <source>
        <dbReference type="Proteomes" id="UP000324222"/>
    </source>
</evidence>
<gene>
    <name evidence="1" type="ORF">E2C01_038288</name>
</gene>
<reference evidence="1 2" key="1">
    <citation type="submission" date="2019-05" db="EMBL/GenBank/DDBJ databases">
        <title>Another draft genome of Portunus trituberculatus and its Hox gene families provides insights of decapod evolution.</title>
        <authorList>
            <person name="Jeong J.-H."/>
            <person name="Song I."/>
            <person name="Kim S."/>
            <person name="Choi T."/>
            <person name="Kim D."/>
            <person name="Ryu S."/>
            <person name="Kim W."/>
        </authorList>
    </citation>
    <scope>NUCLEOTIDE SEQUENCE [LARGE SCALE GENOMIC DNA]</scope>
    <source>
        <tissue evidence="1">Muscle</tissue>
    </source>
</reference>
<dbReference type="Proteomes" id="UP000324222">
    <property type="component" value="Unassembled WGS sequence"/>
</dbReference>
<proteinExistence type="predicted"/>
<evidence type="ECO:0000313" key="1">
    <source>
        <dbReference type="EMBL" id="MPC44611.1"/>
    </source>
</evidence>
<name>A0A5B7FBU0_PORTR</name>
<accession>A0A5B7FBU0</accession>
<dbReference type="EMBL" id="VSRR010006361">
    <property type="protein sequence ID" value="MPC44611.1"/>
    <property type="molecule type" value="Genomic_DNA"/>
</dbReference>
<keyword evidence="2" id="KW-1185">Reference proteome</keyword>
<dbReference type="AlphaFoldDB" id="A0A5B7FBU0"/>
<protein>
    <submittedName>
        <fullName evidence="1">Uncharacterized protein</fullName>
    </submittedName>
</protein>
<organism evidence="1 2">
    <name type="scientific">Portunus trituberculatus</name>
    <name type="common">Swimming crab</name>
    <name type="synonym">Neptunus trituberculatus</name>
    <dbReference type="NCBI Taxonomy" id="210409"/>
    <lineage>
        <taxon>Eukaryota</taxon>
        <taxon>Metazoa</taxon>
        <taxon>Ecdysozoa</taxon>
        <taxon>Arthropoda</taxon>
        <taxon>Crustacea</taxon>
        <taxon>Multicrustacea</taxon>
        <taxon>Malacostraca</taxon>
        <taxon>Eumalacostraca</taxon>
        <taxon>Eucarida</taxon>
        <taxon>Decapoda</taxon>
        <taxon>Pleocyemata</taxon>
        <taxon>Brachyura</taxon>
        <taxon>Eubrachyura</taxon>
        <taxon>Portunoidea</taxon>
        <taxon>Portunidae</taxon>
        <taxon>Portuninae</taxon>
        <taxon>Portunus</taxon>
    </lineage>
</organism>